<dbReference type="PIRSF" id="PIRSF036625">
    <property type="entry name" value="GAF_ANTAR"/>
    <property type="match status" value="1"/>
</dbReference>
<dbReference type="InterPro" id="IPR005561">
    <property type="entry name" value="ANTAR"/>
</dbReference>
<gene>
    <name evidence="6" type="ORF">SAMN04489844_1969</name>
</gene>
<keyword evidence="2" id="KW-0418">Kinase</keyword>
<evidence type="ECO:0000256" key="4">
    <source>
        <dbReference type="ARBA" id="ARBA00023163"/>
    </source>
</evidence>
<keyword evidence="4" id="KW-0804">Transcription</keyword>
<feature type="domain" description="ANTAR" evidence="5">
    <location>
        <begin position="179"/>
        <end position="240"/>
    </location>
</feature>
<dbReference type="Proteomes" id="UP000198742">
    <property type="component" value="Unassembled WGS sequence"/>
</dbReference>
<evidence type="ECO:0000256" key="2">
    <source>
        <dbReference type="ARBA" id="ARBA00022777"/>
    </source>
</evidence>
<keyword evidence="1" id="KW-0808">Transferase</keyword>
<dbReference type="InterPro" id="IPR003018">
    <property type="entry name" value="GAF"/>
</dbReference>
<evidence type="ECO:0000256" key="1">
    <source>
        <dbReference type="ARBA" id="ARBA00022679"/>
    </source>
</evidence>
<dbReference type="STRING" id="402596.SAMN04489844_1969"/>
<dbReference type="Gene3D" id="3.30.450.40">
    <property type="match status" value="1"/>
</dbReference>
<evidence type="ECO:0000313" key="7">
    <source>
        <dbReference type="Proteomes" id="UP000198742"/>
    </source>
</evidence>
<dbReference type="InterPro" id="IPR012074">
    <property type="entry name" value="GAF_ANTAR"/>
</dbReference>
<dbReference type="SUPFAM" id="SSF52172">
    <property type="entry name" value="CheY-like"/>
    <property type="match status" value="1"/>
</dbReference>
<dbReference type="Pfam" id="PF13185">
    <property type="entry name" value="GAF_2"/>
    <property type="match status" value="1"/>
</dbReference>
<dbReference type="InterPro" id="IPR029016">
    <property type="entry name" value="GAF-like_dom_sf"/>
</dbReference>
<dbReference type="EMBL" id="FNRT01000002">
    <property type="protein sequence ID" value="SEC25992.1"/>
    <property type="molecule type" value="Genomic_DNA"/>
</dbReference>
<dbReference type="Pfam" id="PF03861">
    <property type="entry name" value="ANTAR"/>
    <property type="match status" value="1"/>
</dbReference>
<dbReference type="Gene3D" id="1.10.10.10">
    <property type="entry name" value="Winged helix-like DNA-binding domain superfamily/Winged helix DNA-binding domain"/>
    <property type="match status" value="1"/>
</dbReference>
<dbReference type="SUPFAM" id="SSF55781">
    <property type="entry name" value="GAF domain-like"/>
    <property type="match status" value="1"/>
</dbReference>
<sequence>MAGRAVARSVVMTIDDAALAESIRRLAEPRADDGRIHSALQFVVTACVDLFDVDGAGILISDEQDMLSYAAASDGPGRILEKTEAEAGEGPCTEAFVKSQVVTSHDITAEPERWPRLAAVLADQPVRAVLGVPVLLGGVPVGTLDVYRERPHVWDDSEVAALTRYAEVISTTLSAALQAHTAGELAKQLQYALDYRVVIERAVGFLMAKQSTDAVAAFNELRTAARNRRTKIGKIAEHLLDTGSLPD</sequence>
<dbReference type="PROSITE" id="PS50921">
    <property type="entry name" value="ANTAR"/>
    <property type="match status" value="1"/>
</dbReference>
<reference evidence="7" key="1">
    <citation type="submission" date="2016-10" db="EMBL/GenBank/DDBJ databases">
        <authorList>
            <person name="Varghese N."/>
            <person name="Submissions S."/>
        </authorList>
    </citation>
    <scope>NUCLEOTIDE SEQUENCE [LARGE SCALE GENOMIC DNA]</scope>
    <source>
        <strain evidence="7">DSM 22017</strain>
    </source>
</reference>
<evidence type="ECO:0000313" key="6">
    <source>
        <dbReference type="EMBL" id="SEC25992.1"/>
    </source>
</evidence>
<name>A0A1H4R270_9ACTN</name>
<evidence type="ECO:0000259" key="5">
    <source>
        <dbReference type="PROSITE" id="PS50921"/>
    </source>
</evidence>
<protein>
    <submittedName>
        <fullName evidence="6">ANTAR domain-containing protein</fullName>
    </submittedName>
</protein>
<keyword evidence="3" id="KW-0805">Transcription regulation</keyword>
<dbReference type="InterPro" id="IPR011006">
    <property type="entry name" value="CheY-like_superfamily"/>
</dbReference>
<dbReference type="InterPro" id="IPR036388">
    <property type="entry name" value="WH-like_DNA-bd_sf"/>
</dbReference>
<accession>A0A1H4R270</accession>
<proteinExistence type="predicted"/>
<dbReference type="SMART" id="SM00065">
    <property type="entry name" value="GAF"/>
    <property type="match status" value="1"/>
</dbReference>
<organism evidence="6 7">
    <name type="scientific">Nocardioides exalbidus</name>
    <dbReference type="NCBI Taxonomy" id="402596"/>
    <lineage>
        <taxon>Bacteria</taxon>
        <taxon>Bacillati</taxon>
        <taxon>Actinomycetota</taxon>
        <taxon>Actinomycetes</taxon>
        <taxon>Propionibacteriales</taxon>
        <taxon>Nocardioidaceae</taxon>
        <taxon>Nocardioides</taxon>
    </lineage>
</organism>
<dbReference type="AlphaFoldDB" id="A0A1H4R270"/>
<dbReference type="GO" id="GO:0016301">
    <property type="term" value="F:kinase activity"/>
    <property type="evidence" value="ECO:0007669"/>
    <property type="project" value="UniProtKB-KW"/>
</dbReference>
<dbReference type="GO" id="GO:0003723">
    <property type="term" value="F:RNA binding"/>
    <property type="evidence" value="ECO:0007669"/>
    <property type="project" value="InterPro"/>
</dbReference>
<dbReference type="SMART" id="SM01012">
    <property type="entry name" value="ANTAR"/>
    <property type="match status" value="1"/>
</dbReference>
<keyword evidence="7" id="KW-1185">Reference proteome</keyword>
<evidence type="ECO:0000256" key="3">
    <source>
        <dbReference type="ARBA" id="ARBA00023015"/>
    </source>
</evidence>